<gene>
    <name evidence="1" type="ORF">T01_11803</name>
</gene>
<organism evidence="1 2">
    <name type="scientific">Trichinella spiralis</name>
    <name type="common">Trichina worm</name>
    <dbReference type="NCBI Taxonomy" id="6334"/>
    <lineage>
        <taxon>Eukaryota</taxon>
        <taxon>Metazoa</taxon>
        <taxon>Ecdysozoa</taxon>
        <taxon>Nematoda</taxon>
        <taxon>Enoplea</taxon>
        <taxon>Dorylaimia</taxon>
        <taxon>Trichinellida</taxon>
        <taxon>Trichinellidae</taxon>
        <taxon>Trichinella</taxon>
    </lineage>
</organism>
<sequence>MRNVQFSDRFLFKAAFKTCSERTPMTNGVQHCVGFNVGMLGYCRRCHDLVVHIGNIRQNWSASKVLNPISAVLTHTEDTSLPQLCPSLSHYIIHIPK</sequence>
<keyword evidence="2" id="KW-1185">Reference proteome</keyword>
<dbReference type="AlphaFoldDB" id="A0A0V1ARD0"/>
<reference evidence="1 2" key="1">
    <citation type="submission" date="2015-01" db="EMBL/GenBank/DDBJ databases">
        <title>Evolution of Trichinella species and genotypes.</title>
        <authorList>
            <person name="Korhonen P.K."/>
            <person name="Edoardo P."/>
            <person name="Giuseppe L.R."/>
            <person name="Gasser R.B."/>
        </authorList>
    </citation>
    <scope>NUCLEOTIDE SEQUENCE [LARGE SCALE GENOMIC DNA]</scope>
    <source>
        <strain evidence="1">ISS3</strain>
    </source>
</reference>
<evidence type="ECO:0000313" key="2">
    <source>
        <dbReference type="Proteomes" id="UP000054776"/>
    </source>
</evidence>
<protein>
    <submittedName>
        <fullName evidence="1">Uncharacterized protein</fullName>
    </submittedName>
</protein>
<dbReference type="InParanoid" id="A0A0V1ARD0"/>
<dbReference type="OrthoDB" id="10533146at2759"/>
<accession>A0A0V1ARD0</accession>
<dbReference type="Proteomes" id="UP000054776">
    <property type="component" value="Unassembled WGS sequence"/>
</dbReference>
<comment type="caution">
    <text evidence="1">The sequence shown here is derived from an EMBL/GenBank/DDBJ whole genome shotgun (WGS) entry which is preliminary data.</text>
</comment>
<evidence type="ECO:0000313" key="1">
    <source>
        <dbReference type="EMBL" id="KRY27345.1"/>
    </source>
</evidence>
<name>A0A0V1ARD0_TRISP</name>
<proteinExistence type="predicted"/>
<dbReference type="EMBL" id="JYDH01000261">
    <property type="protein sequence ID" value="KRY27345.1"/>
    <property type="molecule type" value="Genomic_DNA"/>
</dbReference>